<reference evidence="2 3" key="1">
    <citation type="submission" date="2019-03" db="EMBL/GenBank/DDBJ databases">
        <title>First draft genome of Liparis tanakae, snailfish: a comprehensive survey of snailfish specific genes.</title>
        <authorList>
            <person name="Kim W."/>
            <person name="Song I."/>
            <person name="Jeong J.-H."/>
            <person name="Kim D."/>
            <person name="Kim S."/>
            <person name="Ryu S."/>
            <person name="Song J.Y."/>
            <person name="Lee S.K."/>
        </authorList>
    </citation>
    <scope>NUCLEOTIDE SEQUENCE [LARGE SCALE GENOMIC DNA]</scope>
    <source>
        <tissue evidence="2">Muscle</tissue>
    </source>
</reference>
<gene>
    <name evidence="2" type="ORF">EYF80_031256</name>
</gene>
<comment type="caution">
    <text evidence="2">The sequence shown here is derived from an EMBL/GenBank/DDBJ whole genome shotgun (WGS) entry which is preliminary data.</text>
</comment>
<dbReference type="Proteomes" id="UP000314294">
    <property type="component" value="Unassembled WGS sequence"/>
</dbReference>
<name>A0A4Z2H120_9TELE</name>
<organism evidence="2 3">
    <name type="scientific">Liparis tanakae</name>
    <name type="common">Tanaka's snailfish</name>
    <dbReference type="NCBI Taxonomy" id="230148"/>
    <lineage>
        <taxon>Eukaryota</taxon>
        <taxon>Metazoa</taxon>
        <taxon>Chordata</taxon>
        <taxon>Craniata</taxon>
        <taxon>Vertebrata</taxon>
        <taxon>Euteleostomi</taxon>
        <taxon>Actinopterygii</taxon>
        <taxon>Neopterygii</taxon>
        <taxon>Teleostei</taxon>
        <taxon>Neoteleostei</taxon>
        <taxon>Acanthomorphata</taxon>
        <taxon>Eupercaria</taxon>
        <taxon>Perciformes</taxon>
        <taxon>Cottioidei</taxon>
        <taxon>Cottales</taxon>
        <taxon>Liparidae</taxon>
        <taxon>Liparis</taxon>
    </lineage>
</organism>
<dbReference type="EMBL" id="SRLO01000376">
    <property type="protein sequence ID" value="TNN58534.1"/>
    <property type="molecule type" value="Genomic_DNA"/>
</dbReference>
<sequence>MELRAGPGAVRPLNVSVDQGRVSAWRETTPNPPSPTCREGEKPIVPACTSSYDQHITPLLLETTGGC</sequence>
<evidence type="ECO:0000256" key="1">
    <source>
        <dbReference type="SAM" id="MobiDB-lite"/>
    </source>
</evidence>
<evidence type="ECO:0000313" key="2">
    <source>
        <dbReference type="EMBL" id="TNN58534.1"/>
    </source>
</evidence>
<accession>A0A4Z2H120</accession>
<evidence type="ECO:0000313" key="3">
    <source>
        <dbReference type="Proteomes" id="UP000314294"/>
    </source>
</evidence>
<feature type="region of interest" description="Disordered" evidence="1">
    <location>
        <begin position="21"/>
        <end position="41"/>
    </location>
</feature>
<protein>
    <submittedName>
        <fullName evidence="2">Uncharacterized protein</fullName>
    </submittedName>
</protein>
<keyword evidence="3" id="KW-1185">Reference proteome</keyword>
<proteinExistence type="predicted"/>
<dbReference type="AlphaFoldDB" id="A0A4Z2H120"/>